<proteinExistence type="predicted"/>
<evidence type="ECO:0000313" key="1">
    <source>
        <dbReference type="EMBL" id="MCG6504741.1"/>
    </source>
</evidence>
<gene>
    <name evidence="1" type="ORF">MB824_09550</name>
</gene>
<comment type="caution">
    <text evidence="1">The sequence shown here is derived from an EMBL/GenBank/DDBJ whole genome shotgun (WGS) entry which is preliminary data.</text>
</comment>
<evidence type="ECO:0000313" key="2">
    <source>
        <dbReference type="Proteomes" id="UP001298424"/>
    </source>
</evidence>
<organism evidence="1 2">
    <name type="scientific">Kingella pumchi</name>
    <dbReference type="NCBI Taxonomy" id="2779506"/>
    <lineage>
        <taxon>Bacteria</taxon>
        <taxon>Pseudomonadati</taxon>
        <taxon>Pseudomonadota</taxon>
        <taxon>Betaproteobacteria</taxon>
        <taxon>Neisseriales</taxon>
        <taxon>Neisseriaceae</taxon>
        <taxon>Kingella</taxon>
    </lineage>
</organism>
<dbReference type="Proteomes" id="UP001298424">
    <property type="component" value="Unassembled WGS sequence"/>
</dbReference>
<dbReference type="RefSeq" id="WP_238748276.1">
    <property type="nucleotide sequence ID" value="NZ_JAKOOW010000034.1"/>
</dbReference>
<reference evidence="1 2" key="1">
    <citation type="submission" date="2022-02" db="EMBL/GenBank/DDBJ databases">
        <title>Genome sequence data of Kingella unionensis sp. nov. strain CICC 24913 (CCUG 75125).</title>
        <authorList>
            <person name="Xiao M."/>
        </authorList>
    </citation>
    <scope>NUCLEOTIDE SEQUENCE [LARGE SCALE GENOMIC DNA]</scope>
    <source>
        <strain evidence="1 2">CICC 24913</strain>
    </source>
</reference>
<dbReference type="Pfam" id="PF06097">
    <property type="entry name" value="DUF945"/>
    <property type="match status" value="1"/>
</dbReference>
<accession>A0ABS9NPL5</accession>
<dbReference type="EMBL" id="JAKOOW010000034">
    <property type="protein sequence ID" value="MCG6504741.1"/>
    <property type="molecule type" value="Genomic_DNA"/>
</dbReference>
<sequence length="521" mass="57925">MKKILAAGAVVFGGLGVFGVLPNYLGMKAQESLEIQRRALADTFFFDMVSHKYERGWFTSTETTVVRVHPEILSNLGGYLPDNVKTVLEKPVVMVNHVKHYPFADGFTPVRAVVETEFQYDPEVQKTLSRFFGQQVPVSAHNVIKLDGSGRYTVKVAPFEYEELSGIKLDWKGMDAEVDYAANFTEYQSRFTLPGFKAVLADKGSLNAEQIEVAAKTYPGSNGLSLGSSETKLGRFEIEWKDSISYNVRLNELINMVTDLQIGAFINPNGDIPPSKVSLDKLSYRTETEEKNGYIDSRGVFAFDKLNYGENQYGPLNIDIAAEHLNAKALADMKKSLQRIAMDKYTGDQARDQVLAAARNEGAPLFTDNPLFRIKRFEFQTPQGHVNSRGQLSFDGLSKADLESFPDMVKKMRVDLDLDVSQKLIEEFVITQARSLFAVEDPNSEQEKQEVADTIRLLVAGSIDTMIGEGHLKRSNGAVMTRLEIAGNRITLNGKQFEARSDDDLWQGLEDTPASAPAAGK</sequence>
<keyword evidence="2" id="KW-1185">Reference proteome</keyword>
<name>A0ABS9NPL5_9NEIS</name>
<dbReference type="InterPro" id="IPR010352">
    <property type="entry name" value="DUF945"/>
</dbReference>
<protein>
    <submittedName>
        <fullName evidence="1">YdgA family protein</fullName>
    </submittedName>
</protein>